<gene>
    <name evidence="7" type="ORF">SMD31_10415</name>
</gene>
<evidence type="ECO:0000256" key="3">
    <source>
        <dbReference type="ARBA" id="ARBA00022989"/>
    </source>
</evidence>
<dbReference type="Proteomes" id="UP001271769">
    <property type="component" value="Unassembled WGS sequence"/>
</dbReference>
<evidence type="ECO:0000256" key="4">
    <source>
        <dbReference type="ARBA" id="ARBA00023136"/>
    </source>
</evidence>
<dbReference type="EMBL" id="JAXCLX010000001">
    <property type="protein sequence ID" value="MDY0872339.1"/>
    <property type="molecule type" value="Genomic_DNA"/>
</dbReference>
<dbReference type="InterPro" id="IPR007343">
    <property type="entry name" value="Uncharacterised_pept_Zn_put"/>
</dbReference>
<evidence type="ECO:0000313" key="8">
    <source>
        <dbReference type="Proteomes" id="UP001271769"/>
    </source>
</evidence>
<sequence length="329" mass="34338">MQWRGGRRSSNVSDQRGSGGFGSLGGGGLGGLGGGGFGRGPRIGGLGLVGVIAFFVIASLMGVDPTSILTGGGSGGGSVSQSQDGEVVGDILSGRSRYEQGAGTGAGTGDATTEDELKDFVSVILASTEDVWGQIFAAGKGSYRPPTLVLFSGATQSACGYAQSAMGPFYCPPDQKVYIDLDFYRDLRSRFEAPGDFAQAYVIAHEVGHHVQNLLGIEKQVSRARAGMSEADANALSVRVELQADCFAGIWAHQIEASDQNLTLEPGDIKEGLTAASAIGDDRLQREATGRIVPDSFTHGSSEQRVRWFQRGLDTGDLEACDTFNADTL</sequence>
<name>A0ABU5DYD9_9PROT</name>
<feature type="region of interest" description="Disordered" evidence="5">
    <location>
        <begin position="1"/>
        <end position="24"/>
    </location>
</feature>
<dbReference type="PANTHER" id="PTHR30168:SF0">
    <property type="entry name" value="INNER MEMBRANE PROTEIN"/>
    <property type="match status" value="1"/>
</dbReference>
<keyword evidence="3 6" id="KW-1133">Transmembrane helix</keyword>
<dbReference type="RefSeq" id="WP_320500761.1">
    <property type="nucleotide sequence ID" value="NZ_JAXCLX010000001.1"/>
</dbReference>
<proteinExistence type="predicted"/>
<organism evidence="7 8">
    <name type="scientific">Dongia rigui</name>
    <dbReference type="NCBI Taxonomy" id="940149"/>
    <lineage>
        <taxon>Bacteria</taxon>
        <taxon>Pseudomonadati</taxon>
        <taxon>Pseudomonadota</taxon>
        <taxon>Alphaproteobacteria</taxon>
        <taxon>Rhodospirillales</taxon>
        <taxon>Dongiaceae</taxon>
        <taxon>Dongia</taxon>
    </lineage>
</organism>
<evidence type="ECO:0000256" key="6">
    <source>
        <dbReference type="SAM" id="Phobius"/>
    </source>
</evidence>
<evidence type="ECO:0000256" key="2">
    <source>
        <dbReference type="ARBA" id="ARBA00022692"/>
    </source>
</evidence>
<dbReference type="Pfam" id="PF04228">
    <property type="entry name" value="Zn_peptidase"/>
    <property type="match status" value="1"/>
</dbReference>
<evidence type="ECO:0000256" key="1">
    <source>
        <dbReference type="ARBA" id="ARBA00004167"/>
    </source>
</evidence>
<protein>
    <submittedName>
        <fullName evidence="7">Neutral zinc metallopeptidase</fullName>
    </submittedName>
</protein>
<comment type="subcellular location">
    <subcellularLocation>
        <location evidence="1">Membrane</location>
        <topology evidence="1">Single-pass membrane protein</topology>
    </subcellularLocation>
</comment>
<keyword evidence="4 6" id="KW-0472">Membrane</keyword>
<comment type="caution">
    <text evidence="7">The sequence shown here is derived from an EMBL/GenBank/DDBJ whole genome shotgun (WGS) entry which is preliminary data.</text>
</comment>
<keyword evidence="8" id="KW-1185">Reference proteome</keyword>
<reference evidence="7 8" key="1">
    <citation type="journal article" date="2013" name="Antonie Van Leeuwenhoek">
        <title>Dongia rigui sp. nov., isolated from freshwater of a large wetland in Korea.</title>
        <authorList>
            <person name="Baik K.S."/>
            <person name="Hwang Y.M."/>
            <person name="Choi J.S."/>
            <person name="Kwon J."/>
            <person name="Seong C.N."/>
        </authorList>
    </citation>
    <scope>NUCLEOTIDE SEQUENCE [LARGE SCALE GENOMIC DNA]</scope>
    <source>
        <strain evidence="7 8">04SU4-P</strain>
    </source>
</reference>
<accession>A0ABU5DYD9</accession>
<keyword evidence="2 6" id="KW-0812">Transmembrane</keyword>
<feature type="transmembrane region" description="Helical" evidence="6">
    <location>
        <begin position="43"/>
        <end position="63"/>
    </location>
</feature>
<evidence type="ECO:0000313" key="7">
    <source>
        <dbReference type="EMBL" id="MDY0872339.1"/>
    </source>
</evidence>
<dbReference type="PANTHER" id="PTHR30168">
    <property type="entry name" value="PUTATIVE MEMBRANE PROTEIN YPFJ"/>
    <property type="match status" value="1"/>
</dbReference>
<evidence type="ECO:0000256" key="5">
    <source>
        <dbReference type="SAM" id="MobiDB-lite"/>
    </source>
</evidence>